<evidence type="ECO:0000256" key="1">
    <source>
        <dbReference type="SAM" id="SignalP"/>
    </source>
</evidence>
<evidence type="ECO:0000259" key="2">
    <source>
        <dbReference type="Pfam" id="PF14478"/>
    </source>
</evidence>
<feature type="signal peptide" evidence="1">
    <location>
        <begin position="1"/>
        <end position="20"/>
    </location>
</feature>
<dbReference type="PROSITE" id="PS51257">
    <property type="entry name" value="PROKAR_LIPOPROTEIN"/>
    <property type="match status" value="1"/>
</dbReference>
<name>A0A6J4SG08_9ACTN</name>
<reference evidence="3" key="1">
    <citation type="submission" date="2020-02" db="EMBL/GenBank/DDBJ databases">
        <authorList>
            <person name="Meier V. D."/>
        </authorList>
    </citation>
    <scope>NUCLEOTIDE SEQUENCE</scope>
    <source>
        <strain evidence="3">AVDCRST_MAG17</strain>
    </source>
</reference>
<dbReference type="EMBL" id="CADCVV010000064">
    <property type="protein sequence ID" value="CAA9492605.1"/>
    <property type="molecule type" value="Genomic_DNA"/>
</dbReference>
<accession>A0A6J4SG08</accession>
<sequence length="313" mass="32670">MWTVRALAGALTLAVVAALAACGLGSAESRQEGVELRVTRGFGQERIHATARRSSRGDDTALRFVQAERRVETGFGGGSVESIDGIEGGGSSGGPDWFYFVNGLEGSVAAAERKLYPGDVVQWDYRRRGAAMSIPAIVGAYPEPLLSGIEGRRLPVRIECADDGGRACREVERRLSDDGVTASVGSFGDGAGENVLRVVVAPWSLARRVRAATLLERGPTASGVFARFGAGGRRLELLDAGGRVARTAPAGTGLVAATALEGEQRVWLVTGVDEAGVDRAAASLDRSVLSDRFAVAVLPDAVEALPLGAGKRR</sequence>
<protein>
    <recommendedName>
        <fullName evidence="2">Transcobalamin-like C-terminal domain-containing protein</fullName>
    </recommendedName>
</protein>
<dbReference type="InterPro" id="IPR027954">
    <property type="entry name" value="Transcobalamin-like_C"/>
</dbReference>
<dbReference type="Gene3D" id="2.170.130.30">
    <property type="match status" value="1"/>
</dbReference>
<dbReference type="AlphaFoldDB" id="A0A6J4SG08"/>
<dbReference type="Pfam" id="PF14478">
    <property type="entry name" value="DUF4430"/>
    <property type="match status" value="1"/>
</dbReference>
<feature type="chain" id="PRO_5026999841" description="Transcobalamin-like C-terminal domain-containing protein" evidence="1">
    <location>
        <begin position="21"/>
        <end position="313"/>
    </location>
</feature>
<proteinExistence type="predicted"/>
<feature type="domain" description="Transcobalamin-like C-terminal" evidence="2">
    <location>
        <begin position="58"/>
        <end position="126"/>
    </location>
</feature>
<gene>
    <name evidence="3" type="ORF">AVDCRST_MAG17-865</name>
</gene>
<evidence type="ECO:0000313" key="3">
    <source>
        <dbReference type="EMBL" id="CAA9492605.1"/>
    </source>
</evidence>
<keyword evidence="1" id="KW-0732">Signal</keyword>
<organism evidence="3">
    <name type="scientific">uncultured Solirubrobacterales bacterium</name>
    <dbReference type="NCBI Taxonomy" id="768556"/>
    <lineage>
        <taxon>Bacteria</taxon>
        <taxon>Bacillati</taxon>
        <taxon>Actinomycetota</taxon>
        <taxon>Thermoleophilia</taxon>
        <taxon>Solirubrobacterales</taxon>
        <taxon>environmental samples</taxon>
    </lineage>
</organism>